<dbReference type="InterPro" id="IPR009362">
    <property type="entry name" value="YhcG_C"/>
</dbReference>
<evidence type="ECO:0000313" key="5">
    <source>
        <dbReference type="Proteomes" id="UP000214646"/>
    </source>
</evidence>
<dbReference type="RefSeq" id="WP_088253292.1">
    <property type="nucleotide sequence ID" value="NZ_NIDE01000002.1"/>
</dbReference>
<dbReference type="InterPro" id="IPR053148">
    <property type="entry name" value="PD-DEXK-like_domain"/>
</dbReference>
<evidence type="ECO:0008006" key="6">
    <source>
        <dbReference type="Google" id="ProtNLM"/>
    </source>
</evidence>
<reference evidence="5" key="1">
    <citation type="submission" date="2017-06" db="EMBL/GenBank/DDBJ databases">
        <title>Genome analysis of Fimbriiglobus ruber SP5, the first member of the order Planctomycetales with confirmed chitinolytic capability.</title>
        <authorList>
            <person name="Ravin N.V."/>
            <person name="Rakitin A.L."/>
            <person name="Ivanova A.A."/>
            <person name="Beletsky A.V."/>
            <person name="Kulichevskaya I.S."/>
            <person name="Mardanov A.V."/>
            <person name="Dedysh S.N."/>
        </authorList>
    </citation>
    <scope>NUCLEOTIDE SEQUENCE [LARGE SCALE GENOMIC DNA]</scope>
    <source>
        <strain evidence="5">SP5</strain>
    </source>
</reference>
<gene>
    <name evidence="4" type="ORF">FRUB_01909</name>
</gene>
<organism evidence="4 5">
    <name type="scientific">Fimbriiglobus ruber</name>
    <dbReference type="NCBI Taxonomy" id="1908690"/>
    <lineage>
        <taxon>Bacteria</taxon>
        <taxon>Pseudomonadati</taxon>
        <taxon>Planctomycetota</taxon>
        <taxon>Planctomycetia</taxon>
        <taxon>Gemmatales</taxon>
        <taxon>Gemmataceae</taxon>
        <taxon>Fimbriiglobus</taxon>
    </lineage>
</organism>
<keyword evidence="5" id="KW-1185">Reference proteome</keyword>
<evidence type="ECO:0000256" key="1">
    <source>
        <dbReference type="SAM" id="MobiDB-lite"/>
    </source>
</evidence>
<dbReference type="EMBL" id="NIDE01000002">
    <property type="protein sequence ID" value="OWK45578.1"/>
    <property type="molecule type" value="Genomic_DNA"/>
</dbReference>
<dbReference type="InterPro" id="IPR011856">
    <property type="entry name" value="tRNA_endonuc-like_dom_sf"/>
</dbReference>
<dbReference type="Gene3D" id="3.40.1350.10">
    <property type="match status" value="1"/>
</dbReference>
<dbReference type="GO" id="GO:0003676">
    <property type="term" value="F:nucleic acid binding"/>
    <property type="evidence" value="ECO:0007669"/>
    <property type="project" value="InterPro"/>
</dbReference>
<sequence length="401" mass="44977">MAKKKPAAKTRSPAKTNASGITADPQYDGLRAGLSALLDEARRGAARAVNVILTAAYWEVGRRIVEFEQGGRARAGYGEALLHRLAGDLTAAHGRGFSERNLRQMRAFFLGWEIWQTPSAEFQARVKPLTGEAEPTISAPPQLLELTAASPGVFPLPWSHYVRLMSIENHPARQFYEAEAIRGAWSVRQLDRQVNSMFYERTALSRNKAAMLTKGQAPERGDAVTPEEQIRDPLVLEFLNLKNEYAESDLEAALIHHLEEFLLELGGEFTFVGRQRRLRLDDKWFKVDLVFFHRRLRSLVIIDLKIGEFSHADAGQMNMYLNYAKAHWMQEGENPPVGLILCARKGHDEAHYALEGLGNKVLASTYRTTLPQERVLAAELERTRRALELRGAAAPDKNPTG</sequence>
<dbReference type="PANTHER" id="PTHR30547:SF5">
    <property type="entry name" value="NUCLEASE YHCG-RELATED"/>
    <property type="match status" value="1"/>
</dbReference>
<feature type="domain" description="YhcG PDDEXK nuclease" evidence="2">
    <location>
        <begin position="228"/>
        <end position="374"/>
    </location>
</feature>
<dbReference type="Pfam" id="PF06250">
    <property type="entry name" value="YhcG_C"/>
    <property type="match status" value="1"/>
</dbReference>
<feature type="region of interest" description="Disordered" evidence="1">
    <location>
        <begin position="1"/>
        <end position="22"/>
    </location>
</feature>
<dbReference type="InterPro" id="IPR041527">
    <property type="entry name" value="YhcG_N"/>
</dbReference>
<evidence type="ECO:0000259" key="2">
    <source>
        <dbReference type="Pfam" id="PF06250"/>
    </source>
</evidence>
<dbReference type="OrthoDB" id="9801263at2"/>
<feature type="domain" description="YhcG N-terminal" evidence="3">
    <location>
        <begin position="35"/>
        <end position="201"/>
    </location>
</feature>
<dbReference type="Pfam" id="PF17761">
    <property type="entry name" value="DUF1016_N"/>
    <property type="match status" value="1"/>
</dbReference>
<dbReference type="AlphaFoldDB" id="A0A225E455"/>
<evidence type="ECO:0000259" key="3">
    <source>
        <dbReference type="Pfam" id="PF17761"/>
    </source>
</evidence>
<proteinExistence type="predicted"/>
<name>A0A225E455_9BACT</name>
<dbReference type="Proteomes" id="UP000214646">
    <property type="component" value="Unassembled WGS sequence"/>
</dbReference>
<dbReference type="PANTHER" id="PTHR30547">
    <property type="entry name" value="UNCHARACTERIZED PROTEIN YHCG-RELATED"/>
    <property type="match status" value="1"/>
</dbReference>
<comment type="caution">
    <text evidence="4">The sequence shown here is derived from an EMBL/GenBank/DDBJ whole genome shotgun (WGS) entry which is preliminary data.</text>
</comment>
<evidence type="ECO:0000313" key="4">
    <source>
        <dbReference type="EMBL" id="OWK45578.1"/>
    </source>
</evidence>
<accession>A0A225E455</accession>
<protein>
    <recommendedName>
        <fullName evidence="6">Cytoplasmic protein</fullName>
    </recommendedName>
</protein>